<evidence type="ECO:0008006" key="9">
    <source>
        <dbReference type="Google" id="ProtNLM"/>
    </source>
</evidence>
<name>A0AAN6G0M4_9PEZI</name>
<dbReference type="PANTHER" id="PTHR21964">
    <property type="entry name" value="BREAST CANCER METASTASIS-SUPPRESSOR 1"/>
    <property type="match status" value="1"/>
</dbReference>
<feature type="region of interest" description="Disordered" evidence="6">
    <location>
        <begin position="613"/>
        <end position="636"/>
    </location>
</feature>
<sequence length="666" mass="69885">MAVTNRHVSLEPSASPPPQQQPQNLTKRDVRRNRIMERLQGMVDSFASNQQSHYRAQLQAVQVDMTLVLRADPYDGGPLEDGGEEVREMVESMLGAAVAAGGEASRKDYVAMAGKRYAEFAREVNDELEKRDAELVALHSNYHSSVAELERLTQQKLHQAEEEHKALTNTIRLRLQASLTKKRQQLLRDKEQLDIADSNALLLHPNHFSINNPGSPGGGQNRKTRHLRHRAGSPSAGELGGENGKRKRKAGLMNEEDGNESPAPGFRPLPPPDALGGGRSPFKDAREKSTYTQFEAPAYSLERIFTDKELAMASATAQQATHRYFHQSQQDRQAQARAQQQQEHLSTAVPSVDGELLPDAPPATGADADPEIAHPTTETATNGSPPPAAPEMDRQPSHQVLTRGHARANPLAALSDLAAAASMASSGGAPTTTRENPFAPVVPAYHAISRAEKSGAPAPPGVGAGDVEGDLALMRRIGGVDAPSAVNGAENGEDEASGGVILSGEDQAATTAKEFRGRLLDQALGRSTTVPPYRVPVLEAGPAMVGGGRVERPSWTGFAQVAVGNAGPASASYEQQVRSRQEGVQTGFGGVGVGGSALAAALAGRLGGVEGGEAMSRTTSAGGGSEGGEGAGGAGGYGVHAGEEAGLCREGIFSIEELEPLIGGTG</sequence>
<organism evidence="7 8">
    <name type="scientific">Friedmanniomyces endolithicus</name>
    <dbReference type="NCBI Taxonomy" id="329885"/>
    <lineage>
        <taxon>Eukaryota</taxon>
        <taxon>Fungi</taxon>
        <taxon>Dikarya</taxon>
        <taxon>Ascomycota</taxon>
        <taxon>Pezizomycotina</taxon>
        <taxon>Dothideomycetes</taxon>
        <taxon>Dothideomycetidae</taxon>
        <taxon>Mycosphaerellales</taxon>
        <taxon>Teratosphaeriaceae</taxon>
        <taxon>Friedmanniomyces</taxon>
    </lineage>
</organism>
<keyword evidence="3" id="KW-0805">Transcription regulation</keyword>
<evidence type="ECO:0000313" key="8">
    <source>
        <dbReference type="Proteomes" id="UP001168146"/>
    </source>
</evidence>
<dbReference type="EMBL" id="JASUXU010000002">
    <property type="protein sequence ID" value="KAK0327922.1"/>
    <property type="molecule type" value="Genomic_DNA"/>
</dbReference>
<evidence type="ECO:0000256" key="5">
    <source>
        <dbReference type="ARBA" id="ARBA00023242"/>
    </source>
</evidence>
<dbReference type="InterPro" id="IPR013907">
    <property type="entry name" value="Sds3"/>
</dbReference>
<gene>
    <name evidence="7" type="ORF">LTR82_001440</name>
</gene>
<feature type="region of interest" description="Disordered" evidence="6">
    <location>
        <begin position="206"/>
        <end position="291"/>
    </location>
</feature>
<protein>
    <recommendedName>
        <fullName evidence="9">Deacetylase complex subunit Sds3</fullName>
    </recommendedName>
</protein>
<dbReference type="AlphaFoldDB" id="A0AAN6G0M4"/>
<dbReference type="Pfam" id="PF08598">
    <property type="entry name" value="Sds3"/>
    <property type="match status" value="1"/>
</dbReference>
<reference evidence="7" key="1">
    <citation type="submission" date="2021-12" db="EMBL/GenBank/DDBJ databases">
        <title>Black yeast isolated from Biological Soil Crust.</title>
        <authorList>
            <person name="Kurbessoian T."/>
        </authorList>
    </citation>
    <scope>NUCLEOTIDE SEQUENCE</scope>
    <source>
        <strain evidence="7">CCFEE 5208</strain>
    </source>
</reference>
<feature type="region of interest" description="Disordered" evidence="6">
    <location>
        <begin position="1"/>
        <end position="30"/>
    </location>
</feature>
<dbReference type="GO" id="GO:0005654">
    <property type="term" value="C:nucleoplasm"/>
    <property type="evidence" value="ECO:0007669"/>
    <property type="project" value="UniProtKB-ARBA"/>
</dbReference>
<evidence type="ECO:0000256" key="4">
    <source>
        <dbReference type="ARBA" id="ARBA00023163"/>
    </source>
</evidence>
<feature type="compositionally biased region" description="Low complexity" evidence="6">
    <location>
        <begin position="327"/>
        <end position="342"/>
    </location>
</feature>
<keyword evidence="5" id="KW-0539">Nucleus</keyword>
<evidence type="ECO:0000256" key="6">
    <source>
        <dbReference type="SAM" id="MobiDB-lite"/>
    </source>
</evidence>
<proteinExistence type="predicted"/>
<accession>A0AAN6G0M4</accession>
<evidence type="ECO:0000256" key="2">
    <source>
        <dbReference type="ARBA" id="ARBA00022491"/>
    </source>
</evidence>
<evidence type="ECO:0000256" key="3">
    <source>
        <dbReference type="ARBA" id="ARBA00023015"/>
    </source>
</evidence>
<dbReference type="GO" id="GO:0010468">
    <property type="term" value="P:regulation of gene expression"/>
    <property type="evidence" value="ECO:0007669"/>
    <property type="project" value="UniProtKB-ARBA"/>
</dbReference>
<feature type="compositionally biased region" description="Basic residues" evidence="6">
    <location>
        <begin position="222"/>
        <end position="231"/>
    </location>
</feature>
<feature type="compositionally biased region" description="Gly residues" evidence="6">
    <location>
        <begin position="621"/>
        <end position="636"/>
    </location>
</feature>
<dbReference type="Proteomes" id="UP001168146">
    <property type="component" value="Unassembled WGS sequence"/>
</dbReference>
<keyword evidence="2" id="KW-0678">Repressor</keyword>
<comment type="subcellular location">
    <subcellularLocation>
        <location evidence="1">Nucleus</location>
    </subcellularLocation>
</comment>
<comment type="caution">
    <text evidence="7">The sequence shown here is derived from an EMBL/GenBank/DDBJ whole genome shotgun (WGS) entry which is preliminary data.</text>
</comment>
<evidence type="ECO:0000256" key="1">
    <source>
        <dbReference type="ARBA" id="ARBA00004123"/>
    </source>
</evidence>
<dbReference type="SMART" id="SM01401">
    <property type="entry name" value="Sds3"/>
    <property type="match status" value="1"/>
</dbReference>
<evidence type="ECO:0000313" key="7">
    <source>
        <dbReference type="EMBL" id="KAK0327922.1"/>
    </source>
</evidence>
<feature type="region of interest" description="Disordered" evidence="6">
    <location>
        <begin position="321"/>
        <end position="401"/>
    </location>
</feature>
<keyword evidence="4" id="KW-0804">Transcription</keyword>